<organism evidence="2 3">
    <name type="scientific">Candidatus Marsarchaeota G2 archaeon ECH_B_2</name>
    <dbReference type="NCBI Taxonomy" id="1978160"/>
    <lineage>
        <taxon>Archaea</taxon>
        <taxon>Candidatus Marsarchaeota</taxon>
        <taxon>Candidatus Marsarchaeota group 2</taxon>
    </lineage>
</organism>
<keyword evidence="1" id="KW-0472">Membrane</keyword>
<reference evidence="2 3" key="1">
    <citation type="submission" date="2017-04" db="EMBL/GenBank/DDBJ databases">
        <title>Novel microbial lineages endemic to geothermal iron-oxide mats fill important gaps in the evolutionary history of Archaea.</title>
        <authorList>
            <person name="Jay Z.J."/>
            <person name="Beam J.P."/>
            <person name="Dlakic M."/>
            <person name="Rusch D.B."/>
            <person name="Kozubal M.A."/>
            <person name="Inskeep W.P."/>
        </authorList>
    </citation>
    <scope>NUCLEOTIDE SEQUENCE [LARGE SCALE GENOMIC DNA]</scope>
    <source>
        <strain evidence="2">ECH_B_2</strain>
    </source>
</reference>
<protein>
    <submittedName>
        <fullName evidence="2">Uncharacterized protein</fullName>
    </submittedName>
</protein>
<dbReference type="EMBL" id="NEXH01000006">
    <property type="protein sequence ID" value="PSN95800.1"/>
    <property type="molecule type" value="Genomic_DNA"/>
</dbReference>
<feature type="transmembrane region" description="Helical" evidence="1">
    <location>
        <begin position="120"/>
        <end position="139"/>
    </location>
</feature>
<evidence type="ECO:0000256" key="1">
    <source>
        <dbReference type="SAM" id="Phobius"/>
    </source>
</evidence>
<proteinExistence type="predicted"/>
<dbReference type="Proteomes" id="UP000241284">
    <property type="component" value="Unassembled WGS sequence"/>
</dbReference>
<evidence type="ECO:0000313" key="3">
    <source>
        <dbReference type="Proteomes" id="UP000241284"/>
    </source>
</evidence>
<feature type="transmembrane region" description="Helical" evidence="1">
    <location>
        <begin position="30"/>
        <end position="52"/>
    </location>
</feature>
<name>A0A2R6BAW4_9ARCH</name>
<comment type="caution">
    <text evidence="2">The sequence shown here is derived from an EMBL/GenBank/DDBJ whole genome shotgun (WGS) entry which is preliminary data.</text>
</comment>
<feature type="transmembrane region" description="Helical" evidence="1">
    <location>
        <begin position="90"/>
        <end position="108"/>
    </location>
</feature>
<gene>
    <name evidence="2" type="ORF">B9Q06_04275</name>
</gene>
<accession>A0A2R6BAW4</accession>
<keyword evidence="1" id="KW-1133">Transmembrane helix</keyword>
<dbReference type="AlphaFoldDB" id="A0A2R6BAW4"/>
<evidence type="ECO:0000313" key="2">
    <source>
        <dbReference type="EMBL" id="PSN95800.1"/>
    </source>
</evidence>
<keyword evidence="1" id="KW-0812">Transmembrane</keyword>
<sequence length="159" mass="17494">MVSRPWKRFPKEIYPYTVGSTLREALKAGAWAGAWTSLSHVLTLIAISEYGYVELSPISPAAHGSYSVFMLQIPFVFIAAVLLERVVRKTGYLIGSLVAADAATDVYTLMAGHPPVGDTLILFSTMIGFIMALFLAYYIRLIRALRRAHLLEWAGGNKG</sequence>
<feature type="transmembrane region" description="Helical" evidence="1">
    <location>
        <begin position="64"/>
        <end position="83"/>
    </location>
</feature>